<dbReference type="Proteomes" id="UP001278500">
    <property type="component" value="Unassembled WGS sequence"/>
</dbReference>
<gene>
    <name evidence="1" type="ORF">B0H65DRAFT_511969</name>
</gene>
<sequence length="116" mass="11525">MTIDCVTVSTVTAGCTCANPPMTVFQSWGCEKGCDALPSGCKTLYEVVLEAGGCSGAGTGVGTVTSGGFGNGTAASSTVLGSISSGQPIGPIQPSISRGPISTNAAGRRAMPFRFW</sequence>
<dbReference type="AlphaFoldDB" id="A0AAE0J6W9"/>
<evidence type="ECO:0000313" key="2">
    <source>
        <dbReference type="Proteomes" id="UP001278500"/>
    </source>
</evidence>
<name>A0AAE0J6W9_9PEZI</name>
<organism evidence="1 2">
    <name type="scientific">Neurospora tetraspora</name>
    <dbReference type="NCBI Taxonomy" id="94610"/>
    <lineage>
        <taxon>Eukaryota</taxon>
        <taxon>Fungi</taxon>
        <taxon>Dikarya</taxon>
        <taxon>Ascomycota</taxon>
        <taxon>Pezizomycotina</taxon>
        <taxon>Sordariomycetes</taxon>
        <taxon>Sordariomycetidae</taxon>
        <taxon>Sordariales</taxon>
        <taxon>Sordariaceae</taxon>
        <taxon>Neurospora</taxon>
    </lineage>
</organism>
<dbReference type="GeneID" id="87865687"/>
<dbReference type="RefSeq" id="XP_062677489.1">
    <property type="nucleotide sequence ID" value="XM_062828533.1"/>
</dbReference>
<accession>A0AAE0J6W9</accession>
<keyword evidence="2" id="KW-1185">Reference proteome</keyword>
<proteinExistence type="predicted"/>
<reference evidence="1" key="1">
    <citation type="journal article" date="2023" name="Mol. Phylogenet. Evol.">
        <title>Genome-scale phylogeny and comparative genomics of the fungal order Sordariales.</title>
        <authorList>
            <person name="Hensen N."/>
            <person name="Bonometti L."/>
            <person name="Westerberg I."/>
            <person name="Brannstrom I.O."/>
            <person name="Guillou S."/>
            <person name="Cros-Aarteil S."/>
            <person name="Calhoun S."/>
            <person name="Haridas S."/>
            <person name="Kuo A."/>
            <person name="Mondo S."/>
            <person name="Pangilinan J."/>
            <person name="Riley R."/>
            <person name="LaButti K."/>
            <person name="Andreopoulos B."/>
            <person name="Lipzen A."/>
            <person name="Chen C."/>
            <person name="Yan M."/>
            <person name="Daum C."/>
            <person name="Ng V."/>
            <person name="Clum A."/>
            <person name="Steindorff A."/>
            <person name="Ohm R.A."/>
            <person name="Martin F."/>
            <person name="Silar P."/>
            <person name="Natvig D.O."/>
            <person name="Lalanne C."/>
            <person name="Gautier V."/>
            <person name="Ament-Velasquez S.L."/>
            <person name="Kruys A."/>
            <person name="Hutchinson M.I."/>
            <person name="Powell A.J."/>
            <person name="Barry K."/>
            <person name="Miller A.N."/>
            <person name="Grigoriev I.V."/>
            <person name="Debuchy R."/>
            <person name="Gladieux P."/>
            <person name="Hiltunen Thoren M."/>
            <person name="Johannesson H."/>
        </authorList>
    </citation>
    <scope>NUCLEOTIDE SEQUENCE</scope>
    <source>
        <strain evidence="1">CBS 560.94</strain>
    </source>
</reference>
<evidence type="ECO:0000313" key="1">
    <source>
        <dbReference type="EMBL" id="KAK3338038.1"/>
    </source>
</evidence>
<dbReference type="EMBL" id="JAUEPP010000008">
    <property type="protein sequence ID" value="KAK3338038.1"/>
    <property type="molecule type" value="Genomic_DNA"/>
</dbReference>
<reference evidence="1" key="2">
    <citation type="submission" date="2023-06" db="EMBL/GenBank/DDBJ databases">
        <authorList>
            <consortium name="Lawrence Berkeley National Laboratory"/>
            <person name="Haridas S."/>
            <person name="Hensen N."/>
            <person name="Bonometti L."/>
            <person name="Westerberg I."/>
            <person name="Brannstrom I.O."/>
            <person name="Guillou S."/>
            <person name="Cros-Aarteil S."/>
            <person name="Calhoun S."/>
            <person name="Kuo A."/>
            <person name="Mondo S."/>
            <person name="Pangilinan J."/>
            <person name="Riley R."/>
            <person name="Labutti K."/>
            <person name="Andreopoulos B."/>
            <person name="Lipzen A."/>
            <person name="Chen C."/>
            <person name="Yanf M."/>
            <person name="Daum C."/>
            <person name="Ng V."/>
            <person name="Clum A."/>
            <person name="Steindorff A."/>
            <person name="Ohm R."/>
            <person name="Martin F."/>
            <person name="Silar P."/>
            <person name="Natvig D."/>
            <person name="Lalanne C."/>
            <person name="Gautier V."/>
            <person name="Ament-Velasquez S.L."/>
            <person name="Kruys A."/>
            <person name="Hutchinson M.I."/>
            <person name="Powell A.J."/>
            <person name="Barry K."/>
            <person name="Miller A.N."/>
            <person name="Grigoriev I.V."/>
            <person name="Debuchy R."/>
            <person name="Gladieux P."/>
            <person name="Thoren M.H."/>
            <person name="Johannesson H."/>
        </authorList>
    </citation>
    <scope>NUCLEOTIDE SEQUENCE</scope>
    <source>
        <strain evidence="1">CBS 560.94</strain>
    </source>
</reference>
<comment type="caution">
    <text evidence="1">The sequence shown here is derived from an EMBL/GenBank/DDBJ whole genome shotgun (WGS) entry which is preliminary data.</text>
</comment>
<protein>
    <submittedName>
        <fullName evidence="1">Uncharacterized protein</fullName>
    </submittedName>
</protein>